<keyword evidence="4" id="KW-1185">Reference proteome</keyword>
<feature type="signal peptide" evidence="2">
    <location>
        <begin position="1"/>
        <end position="20"/>
    </location>
</feature>
<proteinExistence type="predicted"/>
<gene>
    <name evidence="3" type="ORF">GCM10022216_26670</name>
</gene>
<feature type="region of interest" description="Disordered" evidence="1">
    <location>
        <begin position="103"/>
        <end position="126"/>
    </location>
</feature>
<evidence type="ECO:0000256" key="1">
    <source>
        <dbReference type="SAM" id="MobiDB-lite"/>
    </source>
</evidence>
<evidence type="ECO:0008006" key="5">
    <source>
        <dbReference type="Google" id="ProtNLM"/>
    </source>
</evidence>
<reference evidence="4" key="1">
    <citation type="journal article" date="2019" name="Int. J. Syst. Evol. Microbiol.">
        <title>The Global Catalogue of Microorganisms (GCM) 10K type strain sequencing project: providing services to taxonomists for standard genome sequencing and annotation.</title>
        <authorList>
            <consortium name="The Broad Institute Genomics Platform"/>
            <consortium name="The Broad Institute Genome Sequencing Center for Infectious Disease"/>
            <person name="Wu L."/>
            <person name="Ma J."/>
        </authorList>
    </citation>
    <scope>NUCLEOTIDE SEQUENCE [LARGE SCALE GENOMIC DNA]</scope>
    <source>
        <strain evidence="4">JCM 16704</strain>
    </source>
</reference>
<evidence type="ECO:0000313" key="4">
    <source>
        <dbReference type="Proteomes" id="UP001500101"/>
    </source>
</evidence>
<dbReference type="RefSeq" id="WP_344675259.1">
    <property type="nucleotide sequence ID" value="NZ_BAAAZI010000011.1"/>
</dbReference>
<evidence type="ECO:0000313" key="3">
    <source>
        <dbReference type="EMBL" id="GAA4144100.1"/>
    </source>
</evidence>
<accession>A0ABP7YZI5</accession>
<sequence>MKKLILSAAILCAVVTFSNAQDRPQREGTRNPEEMAKRMVERLDQELKLSPAQKDSILKWNQASAVKQQAIFQDEKESREAKMEKMKTLRQEQQTKIKSILTDEQKVKYEEMSKRTPERGQRRQKN</sequence>
<dbReference type="Proteomes" id="UP001500101">
    <property type="component" value="Unassembled WGS sequence"/>
</dbReference>
<name>A0ABP7YZI5_9SPHI</name>
<protein>
    <recommendedName>
        <fullName evidence="5">LTXXQ motif family protein</fullName>
    </recommendedName>
</protein>
<comment type="caution">
    <text evidence="3">The sequence shown here is derived from an EMBL/GenBank/DDBJ whole genome shotgun (WGS) entry which is preliminary data.</text>
</comment>
<keyword evidence="2" id="KW-0732">Signal</keyword>
<feature type="chain" id="PRO_5045313759" description="LTXXQ motif family protein" evidence="2">
    <location>
        <begin position="21"/>
        <end position="126"/>
    </location>
</feature>
<dbReference type="EMBL" id="BAAAZI010000011">
    <property type="protein sequence ID" value="GAA4144100.1"/>
    <property type="molecule type" value="Genomic_DNA"/>
</dbReference>
<evidence type="ECO:0000256" key="2">
    <source>
        <dbReference type="SAM" id="SignalP"/>
    </source>
</evidence>
<organism evidence="3 4">
    <name type="scientific">Sphingobacterium kyonggiense</name>
    <dbReference type="NCBI Taxonomy" id="714075"/>
    <lineage>
        <taxon>Bacteria</taxon>
        <taxon>Pseudomonadati</taxon>
        <taxon>Bacteroidota</taxon>
        <taxon>Sphingobacteriia</taxon>
        <taxon>Sphingobacteriales</taxon>
        <taxon>Sphingobacteriaceae</taxon>
        <taxon>Sphingobacterium</taxon>
    </lineage>
</organism>